<feature type="transmembrane region" description="Helical" evidence="1">
    <location>
        <begin position="69"/>
        <end position="91"/>
    </location>
</feature>
<feature type="transmembrane region" description="Helical" evidence="1">
    <location>
        <begin position="190"/>
        <end position="209"/>
    </location>
</feature>
<feature type="transmembrane region" description="Helical" evidence="1">
    <location>
        <begin position="221"/>
        <end position="240"/>
    </location>
</feature>
<keyword evidence="1" id="KW-0812">Transmembrane</keyword>
<dbReference type="EMBL" id="FR695872">
    <property type="protein sequence ID" value="CBX29631.1"/>
    <property type="molecule type" value="Genomic_DNA"/>
</dbReference>
<sequence length="582" mass="65680">MFRVLNQQSVAFCVIRNGKETEVRLTPRKAKMSFVSNWVFLHVIAGIVFFLIGLILFYQKEAGEESSIFLAMSLLIMLVFISNATSLMAEIVYQPCYLRLMNLANIVSLPLGNAVLFHLSLYLPHRKRLITRFPRLILFFYAVCIAIVVSLYIGTINFLVGLLATMTLAAVIHGYLAYRSPLERQQMKWVFTGFLFGLGPWVLLNGIPLLITGRRLVDDTITGVCVAFIPLSMALAIRKYRLMGIDAFLEGTFVYAVTILLLFVADLGIFSLIGIRFDNHDPINNMFFHPILIIALYVVFRDQIRRILRKVFKRIPLSEADTIAMLNSRAAGREAEEILHALGHVVKEAFRLETFLMIGKGAPGAGALFPYFYDRTEVINLWENPRLSRLTAQGFYMALVVATGDKKETHTLFLLGAVSGKYFYSRRDLAVLNALLVQVQTLHENAVLHEKMITEYNTRLMEERRHAREKEIMLKDLHDGIGGITANIHLLSEMARENPSFADAKSALSTVSALSKEGLSEINSFLLSLDPEEATYETLIAEFQHSSNTLIALHEIHFHLQNHGGELTDFPIARMSKALKGF</sequence>
<protein>
    <recommendedName>
        <fullName evidence="3">Signal transduction histidine kinase subgroup 3 dimerisation and phosphoacceptor domain-containing protein</fullName>
    </recommendedName>
</protein>
<gene>
    <name evidence="2" type="ORF">N47_J06120</name>
</gene>
<keyword evidence="1" id="KW-0472">Membrane</keyword>
<evidence type="ECO:0008006" key="3">
    <source>
        <dbReference type="Google" id="ProtNLM"/>
    </source>
</evidence>
<name>E1YGD7_9BACT</name>
<feature type="transmembrane region" description="Helical" evidence="1">
    <location>
        <begin position="103"/>
        <end position="124"/>
    </location>
</feature>
<feature type="transmembrane region" description="Helical" evidence="1">
    <location>
        <begin position="283"/>
        <end position="300"/>
    </location>
</feature>
<evidence type="ECO:0000256" key="1">
    <source>
        <dbReference type="SAM" id="Phobius"/>
    </source>
</evidence>
<proteinExistence type="predicted"/>
<accession>E1YGD7</accession>
<evidence type="ECO:0000313" key="2">
    <source>
        <dbReference type="EMBL" id="CBX29631.1"/>
    </source>
</evidence>
<keyword evidence="1" id="KW-1133">Transmembrane helix</keyword>
<feature type="transmembrane region" description="Helical" evidence="1">
    <location>
        <begin position="38"/>
        <end position="57"/>
    </location>
</feature>
<feature type="transmembrane region" description="Helical" evidence="1">
    <location>
        <begin position="136"/>
        <end position="153"/>
    </location>
</feature>
<dbReference type="AlphaFoldDB" id="E1YGD7"/>
<feature type="transmembrane region" description="Helical" evidence="1">
    <location>
        <begin position="252"/>
        <end position="277"/>
    </location>
</feature>
<feature type="transmembrane region" description="Helical" evidence="1">
    <location>
        <begin position="159"/>
        <end position="178"/>
    </location>
</feature>
<organism evidence="2">
    <name type="scientific">uncultured Desulfobacterium sp</name>
    <dbReference type="NCBI Taxonomy" id="201089"/>
    <lineage>
        <taxon>Bacteria</taxon>
        <taxon>Pseudomonadati</taxon>
        <taxon>Thermodesulfobacteriota</taxon>
        <taxon>Desulfobacteria</taxon>
        <taxon>Desulfobacterales</taxon>
        <taxon>Desulfobacteriaceae</taxon>
        <taxon>Desulfobacterium</taxon>
        <taxon>environmental samples</taxon>
    </lineage>
</organism>
<reference evidence="2" key="1">
    <citation type="journal article" date="2011" name="Environ. Microbiol.">
        <title>Genomic insights into the metabolic potential of the polycyclic aromatic hydrocarbon degrading sulfate-reducing Deltaproteobacterium N47.</title>
        <authorList>
            <person name="Bergmann F."/>
            <person name="Selesi D."/>
            <person name="Weinmaier T."/>
            <person name="Tischler P."/>
            <person name="Rattei T."/>
            <person name="Meckenstock R.U."/>
        </authorList>
    </citation>
    <scope>NUCLEOTIDE SEQUENCE</scope>
</reference>